<feature type="transmembrane region" description="Helical" evidence="1">
    <location>
        <begin position="213"/>
        <end position="234"/>
    </location>
</feature>
<dbReference type="InterPro" id="IPR024295">
    <property type="entry name" value="DUF2705"/>
</dbReference>
<gene>
    <name evidence="2" type="ORF">AS888_18870</name>
</gene>
<evidence type="ECO:0000256" key="1">
    <source>
        <dbReference type="SAM" id="Phobius"/>
    </source>
</evidence>
<proteinExistence type="predicted"/>
<feature type="transmembrane region" description="Helical" evidence="1">
    <location>
        <begin position="49"/>
        <end position="70"/>
    </location>
</feature>
<keyword evidence="1" id="KW-0472">Membrane</keyword>
<dbReference type="AlphaFoldDB" id="A0A120GPW7"/>
<accession>A0A120GPW7</accession>
<feature type="transmembrane region" description="Helical" evidence="1">
    <location>
        <begin position="128"/>
        <end position="148"/>
    </location>
</feature>
<evidence type="ECO:0000313" key="2">
    <source>
        <dbReference type="EMBL" id="KWW20429.1"/>
    </source>
</evidence>
<feature type="transmembrane region" description="Helical" evidence="1">
    <location>
        <begin position="91"/>
        <end position="116"/>
    </location>
</feature>
<feature type="transmembrane region" description="Helical" evidence="1">
    <location>
        <begin position="160"/>
        <end position="193"/>
    </location>
</feature>
<protein>
    <submittedName>
        <fullName evidence="2">Uncharacterized protein</fullName>
    </submittedName>
</protein>
<organism evidence="2 3">
    <name type="scientific">Peribacillus simplex</name>
    <dbReference type="NCBI Taxonomy" id="1478"/>
    <lineage>
        <taxon>Bacteria</taxon>
        <taxon>Bacillati</taxon>
        <taxon>Bacillota</taxon>
        <taxon>Bacilli</taxon>
        <taxon>Bacillales</taxon>
        <taxon>Bacillaceae</taxon>
        <taxon>Peribacillus</taxon>
    </lineage>
</organism>
<keyword evidence="1" id="KW-0812">Transmembrane</keyword>
<sequence>MTKRIFLLMLIIILLQILLFDYFDGSIADLTGYMIVSGVPVSNKFVVLGTWYMFFAGLSFLSLGYMRKYISGYGVYLMIREKSRVKLGFRRIGNLMILIFGLSSIQFLFSIVFAFITNEEQAFFYDDFQSFIWIASLYMLSNFVLIFIQMALQLHVTEEVALLLTNVYVLVSVTLGGVLLSAQKLTWLLYFLVPNFGMYVRSDVLEMGGISAVHAYIVLTVMTLILTVLTYGRLKKIDLI</sequence>
<dbReference type="RefSeq" id="WP_061142055.1">
    <property type="nucleotide sequence ID" value="NZ_LNNH01000017.1"/>
</dbReference>
<dbReference type="EMBL" id="LNNH01000017">
    <property type="protein sequence ID" value="KWW20429.1"/>
    <property type="molecule type" value="Genomic_DNA"/>
</dbReference>
<dbReference type="Pfam" id="PF10920">
    <property type="entry name" value="DUF2705"/>
    <property type="match status" value="1"/>
</dbReference>
<comment type="caution">
    <text evidence="2">The sequence shown here is derived from an EMBL/GenBank/DDBJ whole genome shotgun (WGS) entry which is preliminary data.</text>
</comment>
<reference evidence="2 3" key="1">
    <citation type="submission" date="2015-11" db="EMBL/GenBank/DDBJ databases">
        <title>Genome Sequence of Bacillus simplex strain VanAntwerpen2.</title>
        <authorList>
            <person name="Couger M.B."/>
        </authorList>
    </citation>
    <scope>NUCLEOTIDE SEQUENCE [LARGE SCALE GENOMIC DNA]</scope>
    <source>
        <strain evidence="2 3">VanAntwerpen02</strain>
    </source>
</reference>
<name>A0A120GPW7_9BACI</name>
<keyword evidence="3" id="KW-1185">Reference proteome</keyword>
<evidence type="ECO:0000313" key="3">
    <source>
        <dbReference type="Proteomes" id="UP000064189"/>
    </source>
</evidence>
<dbReference type="Proteomes" id="UP000064189">
    <property type="component" value="Unassembled WGS sequence"/>
</dbReference>
<keyword evidence="1" id="KW-1133">Transmembrane helix</keyword>